<keyword evidence="2" id="KW-0732">Signal</keyword>
<dbReference type="Pfam" id="PF02298">
    <property type="entry name" value="Cu_bind_like"/>
    <property type="match status" value="1"/>
</dbReference>
<evidence type="ECO:0000259" key="3">
    <source>
        <dbReference type="Pfam" id="PF02298"/>
    </source>
</evidence>
<evidence type="ECO:0000256" key="1">
    <source>
        <dbReference type="SAM" id="MobiDB-lite"/>
    </source>
</evidence>
<dbReference type="InterPro" id="IPR008972">
    <property type="entry name" value="Cupredoxin"/>
</dbReference>
<feature type="signal peptide" evidence="2">
    <location>
        <begin position="1"/>
        <end position="23"/>
    </location>
</feature>
<keyword evidence="5" id="KW-1185">Reference proteome</keyword>
<dbReference type="AlphaFoldDB" id="A0AAV0AHL7"/>
<gene>
    <name evidence="4" type="ORF">PPACK8108_LOCUS882</name>
</gene>
<comment type="caution">
    <text evidence="4">The sequence shown here is derived from an EMBL/GenBank/DDBJ whole genome shotgun (WGS) entry which is preliminary data.</text>
</comment>
<name>A0AAV0AHL7_PHAPC</name>
<dbReference type="GO" id="GO:0009055">
    <property type="term" value="F:electron transfer activity"/>
    <property type="evidence" value="ECO:0007669"/>
    <property type="project" value="InterPro"/>
</dbReference>
<dbReference type="EMBL" id="CALTRL010000119">
    <property type="protein sequence ID" value="CAH7666528.1"/>
    <property type="molecule type" value="Genomic_DNA"/>
</dbReference>
<proteinExistence type="predicted"/>
<dbReference type="InterPro" id="IPR003245">
    <property type="entry name" value="Phytocyanin_dom"/>
</dbReference>
<feature type="region of interest" description="Disordered" evidence="1">
    <location>
        <begin position="29"/>
        <end position="91"/>
    </location>
</feature>
<organism evidence="4 5">
    <name type="scientific">Phakopsora pachyrhizi</name>
    <name type="common">Asian soybean rust disease fungus</name>
    <dbReference type="NCBI Taxonomy" id="170000"/>
    <lineage>
        <taxon>Eukaryota</taxon>
        <taxon>Fungi</taxon>
        <taxon>Dikarya</taxon>
        <taxon>Basidiomycota</taxon>
        <taxon>Pucciniomycotina</taxon>
        <taxon>Pucciniomycetes</taxon>
        <taxon>Pucciniales</taxon>
        <taxon>Phakopsoraceae</taxon>
        <taxon>Phakopsora</taxon>
    </lineage>
</organism>
<feature type="domain" description="Phytocyanin" evidence="3">
    <location>
        <begin position="117"/>
        <end position="196"/>
    </location>
</feature>
<evidence type="ECO:0000313" key="4">
    <source>
        <dbReference type="EMBL" id="CAH7666528.1"/>
    </source>
</evidence>
<dbReference type="InterPro" id="IPR052953">
    <property type="entry name" value="Ser-rich/MCO-related"/>
</dbReference>
<dbReference type="PANTHER" id="PTHR34883">
    <property type="entry name" value="SERINE-RICH PROTEIN, PUTATIVE-RELATED-RELATED"/>
    <property type="match status" value="1"/>
</dbReference>
<accession>A0AAV0AHL7</accession>
<evidence type="ECO:0000256" key="2">
    <source>
        <dbReference type="SAM" id="SignalP"/>
    </source>
</evidence>
<evidence type="ECO:0000313" key="5">
    <source>
        <dbReference type="Proteomes" id="UP001153365"/>
    </source>
</evidence>
<dbReference type="SUPFAM" id="SSF49503">
    <property type="entry name" value="Cupredoxins"/>
    <property type="match status" value="1"/>
</dbReference>
<dbReference type="PANTHER" id="PTHR34883:SF15">
    <property type="entry name" value="EXTRACELLULAR SERINE-RICH PROTEIN"/>
    <property type="match status" value="1"/>
</dbReference>
<dbReference type="CDD" id="cd00920">
    <property type="entry name" value="Cupredoxin"/>
    <property type="match status" value="1"/>
</dbReference>
<protein>
    <submittedName>
        <fullName evidence="4">Expressed protein</fullName>
    </submittedName>
</protein>
<reference evidence="4" key="1">
    <citation type="submission" date="2022-06" db="EMBL/GenBank/DDBJ databases">
        <authorList>
            <consortium name="SYNGENTA / RWTH Aachen University"/>
        </authorList>
    </citation>
    <scope>NUCLEOTIDE SEQUENCE</scope>
</reference>
<dbReference type="Proteomes" id="UP001153365">
    <property type="component" value="Unassembled WGS sequence"/>
</dbReference>
<dbReference type="Gene3D" id="2.60.40.420">
    <property type="entry name" value="Cupredoxins - blue copper proteins"/>
    <property type="match status" value="1"/>
</dbReference>
<feature type="chain" id="PRO_5043953498" evidence="2">
    <location>
        <begin position="24"/>
        <end position="225"/>
    </location>
</feature>
<sequence>MRKKSRSLLVLCFLFILIGLVLSQEKLEKDAAKKDGKEDGQAARKAKEASEGKEGAASRDIGADKAKDGAADKGKDDAAARGKDGAVAKGKDAQGDDHVIIVGKGGKVFTPPTIDAKVGDTVTFEFHPKAHTVTQSFFEDPCRLASKGEAKGFNSGVTPVKPQTKSSDLPRWTMKIEVVTPIYFYCAAPGHCASGMVGAINAPKTGEKTFAKFQELASASGNGSK</sequence>